<dbReference type="GO" id="GO:0010521">
    <property type="term" value="F:telomerase inhibitor activity"/>
    <property type="evidence" value="ECO:0007669"/>
    <property type="project" value="UniProtKB-UniRule"/>
</dbReference>
<evidence type="ECO:0000256" key="12">
    <source>
        <dbReference type="ARBA" id="ARBA00023204"/>
    </source>
</evidence>
<dbReference type="VEuPathDB" id="FungiDB:GWK60_L15169"/>
<keyword evidence="7 16" id="KW-0347">Helicase</keyword>
<dbReference type="GO" id="GO:0035861">
    <property type="term" value="C:site of double-strand break"/>
    <property type="evidence" value="ECO:0007669"/>
    <property type="project" value="EnsemblFungi"/>
</dbReference>
<evidence type="ECO:0000256" key="11">
    <source>
        <dbReference type="ARBA" id="ARBA00023172"/>
    </source>
</evidence>
<evidence type="ECO:0000313" key="21">
    <source>
        <dbReference type="Proteomes" id="UP000054886"/>
    </source>
</evidence>
<dbReference type="GO" id="GO:0043504">
    <property type="term" value="P:mitochondrial DNA repair"/>
    <property type="evidence" value="ECO:0007669"/>
    <property type="project" value="EnsemblFungi"/>
</dbReference>
<dbReference type="Gene3D" id="3.40.50.300">
    <property type="entry name" value="P-loop containing nucleotide triphosphate hydrolases"/>
    <property type="match status" value="1"/>
</dbReference>
<dbReference type="EMBL" id="LLZZ01000155">
    <property type="protein sequence ID" value="KTA97920.1"/>
    <property type="molecule type" value="Genomic_DNA"/>
</dbReference>
<dbReference type="GO" id="GO:0140445">
    <property type="term" value="C:chromosome, telomeric repeat region"/>
    <property type="evidence" value="ECO:0007669"/>
    <property type="project" value="EnsemblFungi"/>
</dbReference>
<dbReference type="GO" id="GO:1990814">
    <property type="term" value="F:DNA/DNA annealing activity"/>
    <property type="evidence" value="ECO:0007669"/>
    <property type="project" value="EnsemblFungi"/>
</dbReference>
<dbReference type="GO" id="GO:0019237">
    <property type="term" value="F:centromeric DNA binding"/>
    <property type="evidence" value="ECO:0007669"/>
    <property type="project" value="EnsemblFungi"/>
</dbReference>
<dbReference type="AlphaFoldDB" id="A0A0W0DAZ4"/>
<evidence type="ECO:0000313" key="19">
    <source>
        <dbReference type="EMBL" id="KTA97920.1"/>
    </source>
</evidence>
<evidence type="ECO:0000256" key="2">
    <source>
        <dbReference type="ARBA" id="ARBA00004443"/>
    </source>
</evidence>
<comment type="subcellular location">
    <subcellularLocation>
        <location evidence="2">Mitochondrion inner membrane</location>
        <topology evidence="2">Peripheral membrane protein</topology>
        <orientation evidence="2">Matrix side</orientation>
    </subcellularLocation>
    <subcellularLocation>
        <location evidence="3">Nucleus</location>
        <location evidence="3">Nucleolus</location>
    </subcellularLocation>
    <subcellularLocation>
        <location evidence="16">Nucleus</location>
    </subcellularLocation>
    <subcellularLocation>
        <location evidence="16">Mitochondrion</location>
    </subcellularLocation>
</comment>
<dbReference type="Pfam" id="PF05970">
    <property type="entry name" value="PIF1"/>
    <property type="match status" value="1"/>
</dbReference>
<evidence type="ECO:0000256" key="5">
    <source>
        <dbReference type="ARBA" id="ARBA00022763"/>
    </source>
</evidence>
<keyword evidence="5 16" id="KW-0227">DNA damage</keyword>
<dbReference type="GO" id="GO:0043139">
    <property type="term" value="F:5'-3' DNA helicase activity"/>
    <property type="evidence" value="ECO:0007669"/>
    <property type="project" value="UniProtKB-UniRule"/>
</dbReference>
<feature type="region of interest" description="Disordered" evidence="17">
    <location>
        <begin position="799"/>
        <end position="841"/>
    </location>
</feature>
<dbReference type="GO" id="GO:0042162">
    <property type="term" value="F:telomeric DNA binding"/>
    <property type="evidence" value="ECO:0007669"/>
    <property type="project" value="EnsemblFungi"/>
</dbReference>
<gene>
    <name evidence="16" type="primary">PIF1</name>
    <name evidence="20" type="ORF">AO440_004777</name>
    <name evidence="19" type="ORF">AO440_005266</name>
</gene>
<keyword evidence="9 16" id="KW-0238">DNA-binding</keyword>
<dbReference type="GO" id="GO:0071932">
    <property type="term" value="P:replication fork reversal"/>
    <property type="evidence" value="ECO:0007669"/>
    <property type="project" value="EnsemblFungi"/>
</dbReference>
<dbReference type="GO" id="GO:0016887">
    <property type="term" value="F:ATP hydrolysis activity"/>
    <property type="evidence" value="ECO:0007669"/>
    <property type="project" value="EnsemblFungi"/>
</dbReference>
<keyword evidence="13 16" id="KW-0413">Isomerase</keyword>
<comment type="catalytic activity">
    <reaction evidence="15 16">
        <text>ATP + H2O = ADP + phosphate + H(+)</text>
        <dbReference type="Rhea" id="RHEA:13065"/>
        <dbReference type="ChEBI" id="CHEBI:15377"/>
        <dbReference type="ChEBI" id="CHEBI:15378"/>
        <dbReference type="ChEBI" id="CHEBI:30616"/>
        <dbReference type="ChEBI" id="CHEBI:43474"/>
        <dbReference type="ChEBI" id="CHEBI:456216"/>
        <dbReference type="EC" id="5.6.2.3"/>
    </reaction>
</comment>
<dbReference type="EMBL" id="LLZZ01000122">
    <property type="protein sequence ID" value="KTB02965.1"/>
    <property type="molecule type" value="Genomic_DNA"/>
</dbReference>
<evidence type="ECO:0000256" key="3">
    <source>
        <dbReference type="ARBA" id="ARBA00004604"/>
    </source>
</evidence>
<keyword evidence="12 16" id="KW-0234">DNA repair</keyword>
<keyword evidence="8 16" id="KW-0067">ATP-binding</keyword>
<dbReference type="InterPro" id="IPR051055">
    <property type="entry name" value="PIF1_helicase"/>
</dbReference>
<dbReference type="VEuPathDB" id="FungiDB:GVI51_L11143"/>
<dbReference type="GO" id="GO:0005743">
    <property type="term" value="C:mitochondrial inner membrane"/>
    <property type="evidence" value="ECO:0007669"/>
    <property type="project" value="UniProtKB-SubCell"/>
</dbReference>
<reference evidence="19 21" key="1">
    <citation type="submission" date="2015-10" db="EMBL/GenBank/DDBJ databases">
        <title>Draft genomes sequences of Candida glabrata isolates 1A, 1B, 2A, 2B, 3A and 3B.</title>
        <authorList>
            <person name="Haavelsrud O.E."/>
            <person name="Gaustad P."/>
        </authorList>
    </citation>
    <scope>NUCLEOTIDE SEQUENCE [LARGE SCALE GENOMIC DNA]</scope>
    <source>
        <strain evidence="19">910700640</strain>
    </source>
</reference>
<dbReference type="InterPro" id="IPR027417">
    <property type="entry name" value="P-loop_NTPase"/>
</dbReference>
<comment type="cofactor">
    <cofactor evidence="1 16">
        <name>Mg(2+)</name>
        <dbReference type="ChEBI" id="CHEBI:18420"/>
    </cofactor>
</comment>
<comment type="subunit">
    <text evidence="16">Monomer. Interacts with telomerase.</text>
</comment>
<evidence type="ECO:0000256" key="16">
    <source>
        <dbReference type="HAMAP-Rule" id="MF_03176"/>
    </source>
</evidence>
<dbReference type="InterPro" id="IPR049163">
    <property type="entry name" value="Pif1-like_2B_dom"/>
</dbReference>
<feature type="binding site" evidence="16">
    <location>
        <begin position="280"/>
        <end position="287"/>
    </location>
    <ligand>
        <name>ATP</name>
        <dbReference type="ChEBI" id="CHEBI:30616"/>
    </ligand>
</feature>
<dbReference type="GO" id="GO:0003723">
    <property type="term" value="F:RNA binding"/>
    <property type="evidence" value="ECO:0007669"/>
    <property type="project" value="EnsemblFungi"/>
</dbReference>
<dbReference type="GO" id="GO:0160225">
    <property type="term" value="F:G-quadruplex unwinding activity"/>
    <property type="evidence" value="ECO:0007669"/>
    <property type="project" value="UniProtKB-UniRule"/>
</dbReference>
<keyword evidence="4 16" id="KW-0547">Nucleotide-binding</keyword>
<organism evidence="19 21">
    <name type="scientific">Candida glabrata</name>
    <name type="common">Yeast</name>
    <name type="synonym">Torulopsis glabrata</name>
    <dbReference type="NCBI Taxonomy" id="5478"/>
    <lineage>
        <taxon>Eukaryota</taxon>
        <taxon>Fungi</taxon>
        <taxon>Dikarya</taxon>
        <taxon>Ascomycota</taxon>
        <taxon>Saccharomycotina</taxon>
        <taxon>Saccharomycetes</taxon>
        <taxon>Saccharomycetales</taxon>
        <taxon>Saccharomycetaceae</taxon>
        <taxon>Nakaseomyces</taxon>
    </lineage>
</organism>
<dbReference type="SMART" id="SM00382">
    <property type="entry name" value="AAA"/>
    <property type="match status" value="1"/>
</dbReference>
<comment type="similarity">
    <text evidence="16">Belongs to the helicase family. PIF1 subfamily.</text>
</comment>
<dbReference type="VEuPathDB" id="FungiDB:B1J91_L11198g"/>
<dbReference type="GO" id="GO:0033553">
    <property type="term" value="C:rDNA heterochromatin"/>
    <property type="evidence" value="ECO:0007669"/>
    <property type="project" value="EnsemblFungi"/>
</dbReference>
<dbReference type="GO" id="GO:1903469">
    <property type="term" value="P:removal of RNA primer involved in mitotic DNA replication"/>
    <property type="evidence" value="ECO:0007669"/>
    <property type="project" value="EnsemblFungi"/>
</dbReference>
<name>A0A0W0DAZ4_CANGB</name>
<dbReference type="SUPFAM" id="SSF52540">
    <property type="entry name" value="P-loop containing nucleoside triphosphate hydrolases"/>
    <property type="match status" value="2"/>
</dbReference>
<protein>
    <recommendedName>
        <fullName evidence="16">ATP-dependent DNA helicase PIF1</fullName>
        <ecNumber evidence="16">5.6.2.3</ecNumber>
    </recommendedName>
    <alternativeName>
        <fullName evidence="16">DNA 5'-3' helicase PIF1</fullName>
    </alternativeName>
    <alternativeName>
        <fullName evidence="16">DNA repair and recombination helicase PIF1</fullName>
    </alternativeName>
</protein>
<comment type="function">
    <text evidence="16">DNA-dependent ATPase and 5'-3' DNA helicase required for the maintenance of both mitochondrial and nuclear genome stability. Efficiently unwinds G-quadruplex (G4) DNA structures and forked RNA-DNA hybrids. Resolves G4 structures, preventing replication pausing and double-strand breaks (DSBs) at G4 motifs. Involved in the maintenance of telomeric DNA. Inhibits telomere elongation, de novo telomere formation and telomere addition to DSBs via catalytic inhibition of telomerase. Reduces the processivity of telomerase by displacing active telomerase from DNA ends. Releases telomerase by unwinding the short telomerase RNA/telomeric DNA hybrid that is the intermediate in the telomerase reaction. Involved in the maintenance of ribosomal (rDNA). Required for efficient fork arrest at the replicaion fork barrier within rDNA. Involved in the maintenance of mitochondrial (mtDNA). Required to maintain mtDNA under conditions that introduce dsDNA breaks in mtDNA, either preventing or repairing dsDNA breaks. May inhibit replication progression to allow time for repair. May have a general role in chromosomal replication by affecting Okazaki fragment maturation. May have a role in conjunction with DNA2 helicase/nuclease in 5'-flap extension during Okazaki fragment processing.</text>
</comment>
<dbReference type="CDD" id="cd18037">
    <property type="entry name" value="DEXSc_Pif1_like"/>
    <property type="match status" value="1"/>
</dbReference>
<dbReference type="CDD" id="cd18809">
    <property type="entry name" value="SF1_C_RecD"/>
    <property type="match status" value="1"/>
</dbReference>
<dbReference type="EC" id="5.6.2.3" evidence="16"/>
<dbReference type="GO" id="GO:0000722">
    <property type="term" value="P:telomere maintenance via recombination"/>
    <property type="evidence" value="ECO:0007669"/>
    <property type="project" value="EnsemblFungi"/>
</dbReference>
<dbReference type="PANTHER" id="PTHR47642">
    <property type="entry name" value="ATP-DEPENDENT DNA HELICASE"/>
    <property type="match status" value="1"/>
</dbReference>
<dbReference type="GO" id="GO:0019985">
    <property type="term" value="P:translesion synthesis"/>
    <property type="evidence" value="ECO:0007669"/>
    <property type="project" value="EnsemblFungi"/>
</dbReference>
<dbReference type="HAMAP" id="MF_03176">
    <property type="entry name" value="PIF1"/>
    <property type="match status" value="1"/>
</dbReference>
<dbReference type="InterPro" id="IPR003593">
    <property type="entry name" value="AAA+_ATPase"/>
</dbReference>
<evidence type="ECO:0000313" key="20">
    <source>
        <dbReference type="EMBL" id="KTB02965.1"/>
    </source>
</evidence>
<dbReference type="VEuPathDB" id="FungiDB:CAGL0L11198g"/>
<dbReference type="Pfam" id="PF21530">
    <property type="entry name" value="Pif1_2B_dom"/>
    <property type="match status" value="1"/>
</dbReference>
<evidence type="ECO:0000256" key="1">
    <source>
        <dbReference type="ARBA" id="ARBA00001946"/>
    </source>
</evidence>
<keyword evidence="10 16" id="KW-0496">Mitochondrion</keyword>
<dbReference type="Proteomes" id="UP000054886">
    <property type="component" value="Unassembled WGS sequence"/>
</dbReference>
<evidence type="ECO:0000256" key="10">
    <source>
        <dbReference type="ARBA" id="ARBA00023128"/>
    </source>
</evidence>
<evidence type="ECO:0000256" key="4">
    <source>
        <dbReference type="ARBA" id="ARBA00022741"/>
    </source>
</evidence>
<keyword evidence="14 16" id="KW-0539">Nucleus</keyword>
<dbReference type="GO" id="GO:0043596">
    <property type="term" value="C:nuclear replication fork"/>
    <property type="evidence" value="ECO:0007669"/>
    <property type="project" value="EnsemblFungi"/>
</dbReference>
<dbReference type="GO" id="GO:0000727">
    <property type="term" value="P:double-strand break repair via break-induced replication"/>
    <property type="evidence" value="ECO:0007669"/>
    <property type="project" value="EnsemblFungi"/>
</dbReference>
<dbReference type="GO" id="GO:1990426">
    <property type="term" value="P:mitotic recombination-dependent replication fork processing"/>
    <property type="evidence" value="ECO:0007669"/>
    <property type="project" value="EnsemblFungi"/>
</dbReference>
<dbReference type="InterPro" id="IPR010285">
    <property type="entry name" value="DNA_helicase_pif1-like_DEAD"/>
</dbReference>
<evidence type="ECO:0000256" key="17">
    <source>
        <dbReference type="SAM" id="MobiDB-lite"/>
    </source>
</evidence>
<dbReference type="OMA" id="FAFESKA"/>
<proteinExistence type="inferred from homology"/>
<dbReference type="GO" id="GO:0061995">
    <property type="term" value="F:ATP-dependent protein-DNA complex displacement activity"/>
    <property type="evidence" value="ECO:0007669"/>
    <property type="project" value="EnsemblFungi"/>
</dbReference>
<keyword evidence="11 16" id="KW-0233">DNA recombination</keyword>
<evidence type="ECO:0000256" key="15">
    <source>
        <dbReference type="ARBA" id="ARBA00048954"/>
    </source>
</evidence>
<dbReference type="InterPro" id="IPR048293">
    <property type="entry name" value="PIF1_RRM3_pfh1"/>
</dbReference>
<comment type="caution">
    <text evidence="19">The sequence shown here is derived from an EMBL/GenBank/DDBJ whole genome shotgun (WGS) entry which is preliminary data.</text>
</comment>
<dbReference type="GO" id="GO:1902983">
    <property type="term" value="P:DNA strand elongation involved in mitotic DNA replication"/>
    <property type="evidence" value="ECO:0007669"/>
    <property type="project" value="EnsemblFungi"/>
</dbReference>
<evidence type="ECO:0000256" key="9">
    <source>
        <dbReference type="ARBA" id="ARBA00023125"/>
    </source>
</evidence>
<sequence length="841" mass="95238">MSNKRNSSILRQDDYEINYDELSALLSDSSDWDDLSMDSPQHKRNCQARPIAGANNVEIPRPILRTPKAQLKAPPDCGRSISGLSEIDDSSIIELLQDKKPLEKNQILQNTHVLPRETKPPMLVPLKEIVPKPELNVLENISLMAESTQRAKPQSMNPSSLDISNVDEKVIEKHIEILSPKQVNKELNDLTNSDSSLQINEVLKKDISELSTEEIQFAKAQLGEKFRFLTQRTVFTDVNKKQSRIAAPDTRKVKIPIILSKEQEAVIDLAEKGHNIFYTGSAGTGKSVLLREMIKVLKKKYGPERVAVTASTGLAACNIGGITVHSFAGIGLGNGDVTKLYRKVRRSKKNVKRWSEISVLVIDEISMLDGELFDKLDFIAQKIRKNSDPFGGIQIVLCGDFFQLPPVSKDLSTPMKFAFQSLAWQKAIHVTIMLEKVFRQQGDTKFIDMLNQMRLGKIDMETEMEFKKLNRPLPNDDIIPAELYSTRAEVDRANRSRLNKLPGQAFCYNAIDGGTLEDQEMKDRLLQNFLAPKQLQLKIGAQVMMIKNIDAQLVNGSLGKVIAFMDPETYLFYSTILADSSVTPDVMEEMKDKPEELRERYAGDDEDEKMRVNKKRERFYEGNPNVVPQDDLDDSIFDFMTQATNVSDDARNDIERKKRIIKDLYKNADSRKRLPLVTFKTADMSTRTVLVEPEDWAIEDENEKPLVSRVQLPLMLAWSLSIHKSQGQTLPKVKVDLQRVFEKGQAYVALSRAVSREGLQVLNFDRSRIKAHDTVVDFYMTLVTADQAIEDLKRRNGGSLDKKKAYAPRPAARLDRSQTAPSSGITEMLRRRSRKVETESI</sequence>
<dbReference type="GO" id="GO:0033678">
    <property type="term" value="F:5'-3' DNA/RNA helicase activity"/>
    <property type="evidence" value="ECO:0007669"/>
    <property type="project" value="EnsemblFungi"/>
</dbReference>
<evidence type="ECO:0000256" key="6">
    <source>
        <dbReference type="ARBA" id="ARBA00022801"/>
    </source>
</evidence>
<dbReference type="GO" id="GO:0070336">
    <property type="term" value="F:flap-structured DNA binding"/>
    <property type="evidence" value="ECO:0007669"/>
    <property type="project" value="EnsemblFungi"/>
</dbReference>
<dbReference type="FunFam" id="3.40.50.300:FF:001226">
    <property type="entry name" value="ATP-dependent DNA helicase PIF1"/>
    <property type="match status" value="1"/>
</dbReference>
<dbReference type="GO" id="GO:0032211">
    <property type="term" value="P:negative regulation of telomere maintenance via telomerase"/>
    <property type="evidence" value="ECO:0007669"/>
    <property type="project" value="UniProtKB-UniRule"/>
</dbReference>
<evidence type="ECO:0000256" key="8">
    <source>
        <dbReference type="ARBA" id="ARBA00022840"/>
    </source>
</evidence>
<feature type="domain" description="AAA+ ATPase" evidence="18">
    <location>
        <begin position="272"/>
        <end position="569"/>
    </location>
</feature>
<dbReference type="GO" id="GO:0017116">
    <property type="term" value="F:single-stranded DNA helicase activity"/>
    <property type="evidence" value="ECO:0007669"/>
    <property type="project" value="EnsemblFungi"/>
</dbReference>
<evidence type="ECO:0000256" key="7">
    <source>
        <dbReference type="ARBA" id="ARBA00022806"/>
    </source>
</evidence>
<evidence type="ECO:0000256" key="14">
    <source>
        <dbReference type="ARBA" id="ARBA00023242"/>
    </source>
</evidence>
<dbReference type="PANTHER" id="PTHR47642:SF5">
    <property type="entry name" value="ATP-DEPENDENT DNA HELICASE"/>
    <property type="match status" value="1"/>
</dbReference>
<dbReference type="GO" id="GO:0005730">
    <property type="term" value="C:nucleolus"/>
    <property type="evidence" value="ECO:0007669"/>
    <property type="project" value="UniProtKB-SubCell"/>
</dbReference>
<dbReference type="GO" id="GO:0051880">
    <property type="term" value="F:G-quadruplex DNA binding"/>
    <property type="evidence" value="ECO:0007669"/>
    <property type="project" value="UniProtKB-UniRule"/>
</dbReference>
<evidence type="ECO:0000256" key="13">
    <source>
        <dbReference type="ARBA" id="ARBA00023235"/>
    </source>
</evidence>
<dbReference type="GO" id="GO:0005524">
    <property type="term" value="F:ATP binding"/>
    <property type="evidence" value="ECO:0007669"/>
    <property type="project" value="UniProtKB-UniRule"/>
</dbReference>
<feature type="DNA-binding region" evidence="16">
    <location>
        <begin position="745"/>
        <end position="764"/>
    </location>
</feature>
<accession>A0A0W0DAZ4</accession>
<keyword evidence="6 16" id="KW-0378">Hydrolase</keyword>
<evidence type="ECO:0000259" key="18">
    <source>
        <dbReference type="SMART" id="SM00382"/>
    </source>
</evidence>